<gene>
    <name evidence="1" type="ORF">KIN20_036660</name>
</gene>
<evidence type="ECO:0000313" key="2">
    <source>
        <dbReference type="Proteomes" id="UP001196413"/>
    </source>
</evidence>
<proteinExistence type="predicted"/>
<dbReference type="AlphaFoldDB" id="A0AAD5RDC5"/>
<accession>A0AAD5RDC5</accession>
<protein>
    <submittedName>
        <fullName evidence="1">Uncharacterized protein</fullName>
    </submittedName>
</protein>
<keyword evidence="2" id="KW-1185">Reference proteome</keyword>
<organism evidence="1 2">
    <name type="scientific">Parelaphostrongylus tenuis</name>
    <name type="common">Meningeal worm</name>
    <dbReference type="NCBI Taxonomy" id="148309"/>
    <lineage>
        <taxon>Eukaryota</taxon>
        <taxon>Metazoa</taxon>
        <taxon>Ecdysozoa</taxon>
        <taxon>Nematoda</taxon>
        <taxon>Chromadorea</taxon>
        <taxon>Rhabditida</taxon>
        <taxon>Rhabditina</taxon>
        <taxon>Rhabditomorpha</taxon>
        <taxon>Strongyloidea</taxon>
        <taxon>Metastrongylidae</taxon>
        <taxon>Parelaphostrongylus</taxon>
    </lineage>
</organism>
<dbReference type="EMBL" id="JAHQIW010007390">
    <property type="protein sequence ID" value="KAJ1374067.1"/>
    <property type="molecule type" value="Genomic_DNA"/>
</dbReference>
<reference evidence="1" key="1">
    <citation type="submission" date="2021-06" db="EMBL/GenBank/DDBJ databases">
        <title>Parelaphostrongylus tenuis whole genome reference sequence.</title>
        <authorList>
            <person name="Garwood T.J."/>
            <person name="Larsen P.A."/>
            <person name="Fountain-Jones N.M."/>
            <person name="Garbe J.R."/>
            <person name="Macchietto M.G."/>
            <person name="Kania S.A."/>
            <person name="Gerhold R.W."/>
            <person name="Richards J.E."/>
            <person name="Wolf T.M."/>
        </authorList>
    </citation>
    <scope>NUCLEOTIDE SEQUENCE</scope>
    <source>
        <strain evidence="1">MNPRO001-30</strain>
        <tissue evidence="1">Meninges</tissue>
    </source>
</reference>
<evidence type="ECO:0000313" key="1">
    <source>
        <dbReference type="EMBL" id="KAJ1374067.1"/>
    </source>
</evidence>
<comment type="caution">
    <text evidence="1">The sequence shown here is derived from an EMBL/GenBank/DDBJ whole genome shotgun (WGS) entry which is preliminary data.</text>
</comment>
<name>A0AAD5RDC5_PARTN</name>
<sequence>MEVDNDQLSKAIIEVDPFKTTRGVAEEVNIDHVRSFVIREKKVPCCKAILLGSFQANTTEWRRWTLKEHLLLDH</sequence>
<dbReference type="Proteomes" id="UP001196413">
    <property type="component" value="Unassembled WGS sequence"/>
</dbReference>